<protein>
    <submittedName>
        <fullName evidence="2">Uncharacterized protein</fullName>
    </submittedName>
</protein>
<proteinExistence type="predicted"/>
<dbReference type="Pfam" id="PF03004">
    <property type="entry name" value="Transposase_24"/>
    <property type="match status" value="1"/>
</dbReference>
<sequence length="352" mass="39450">MAGRGRGRSRKDKRPIDHDDGATPTLPSTPHLHPSAADGRKQSSRHKSISPHPSTHHTTHHSPAQQYYHHSPPQGYTPLPPHDPTSTNMGASSHQSQSHMVRPSSAPFALSPAGSHPSRFQPAGSQQWSGSQQGSRSMQGCGLQPSSSRTPSPSPRSSSPSISRLRLRDSSTEPDAPPSAHTSDSSEDDDPDDVRYARYHRIIIRPEGNGFIPNHQVTKIITNILGGLYNAPYPTWSDFPEDLVQQMFNQFKTKCAWKDWYNREICKNWEYKCRKRLSDSFSSARKVKKKPSWVLPDVWVDLQRYWATKKFEKQSELGKKARASEKGGSLHCLGSRSMGDTRRQMEKNMGGR</sequence>
<organism evidence="2">
    <name type="scientific">Nicotiana tabacum</name>
    <name type="common">Common tobacco</name>
    <dbReference type="NCBI Taxonomy" id="4097"/>
    <lineage>
        <taxon>Eukaryota</taxon>
        <taxon>Viridiplantae</taxon>
        <taxon>Streptophyta</taxon>
        <taxon>Embryophyta</taxon>
        <taxon>Tracheophyta</taxon>
        <taxon>Spermatophyta</taxon>
        <taxon>Magnoliopsida</taxon>
        <taxon>eudicotyledons</taxon>
        <taxon>Gunneridae</taxon>
        <taxon>Pentapetalae</taxon>
        <taxon>asterids</taxon>
        <taxon>lamiids</taxon>
        <taxon>Solanales</taxon>
        <taxon>Solanaceae</taxon>
        <taxon>Nicotianoideae</taxon>
        <taxon>Nicotianeae</taxon>
        <taxon>Nicotiana</taxon>
    </lineage>
</organism>
<gene>
    <name evidence="2" type="primary">LOC107794092</name>
</gene>
<dbReference type="AlphaFoldDB" id="A0A1S4A5Z3"/>
<dbReference type="PaxDb" id="4097-A0A1S4A5Z3"/>
<feature type="compositionally biased region" description="Basic and acidic residues" evidence="1">
    <location>
        <begin position="315"/>
        <end position="325"/>
    </location>
</feature>
<accession>A0A1S4A5Z3</accession>
<evidence type="ECO:0000313" key="2">
    <source>
        <dbReference type="RefSeq" id="XP_016472035.1"/>
    </source>
</evidence>
<dbReference type="InterPro" id="IPR004252">
    <property type="entry name" value="Probable_transposase_24"/>
</dbReference>
<evidence type="ECO:0000256" key="1">
    <source>
        <dbReference type="SAM" id="MobiDB-lite"/>
    </source>
</evidence>
<reference evidence="2" key="1">
    <citation type="submission" date="2025-08" db="UniProtKB">
        <authorList>
            <consortium name="RefSeq"/>
        </authorList>
    </citation>
    <scope>IDENTIFICATION</scope>
</reference>
<feature type="compositionally biased region" description="Basic residues" evidence="1">
    <location>
        <begin position="1"/>
        <end position="13"/>
    </location>
</feature>
<dbReference type="OrthoDB" id="1305714at2759"/>
<dbReference type="KEGG" id="nta:107794092"/>
<feature type="compositionally biased region" description="Basic residues" evidence="1">
    <location>
        <begin position="42"/>
        <end position="60"/>
    </location>
</feature>
<name>A0A1S4A5Z3_TOBAC</name>
<feature type="region of interest" description="Disordered" evidence="1">
    <location>
        <begin position="315"/>
        <end position="352"/>
    </location>
</feature>
<dbReference type="RefSeq" id="XP_016472035.1">
    <property type="nucleotide sequence ID" value="XM_016616549.1"/>
</dbReference>
<feature type="compositionally biased region" description="Polar residues" evidence="1">
    <location>
        <begin position="84"/>
        <end position="99"/>
    </location>
</feature>
<feature type="compositionally biased region" description="Low complexity" evidence="1">
    <location>
        <begin position="124"/>
        <end position="164"/>
    </location>
</feature>
<feature type="region of interest" description="Disordered" evidence="1">
    <location>
        <begin position="1"/>
        <end position="192"/>
    </location>
</feature>
<dbReference type="OMA" id="GEHIWIS"/>
<feature type="compositionally biased region" description="Low complexity" evidence="1">
    <location>
        <begin position="23"/>
        <end position="35"/>
    </location>
</feature>